<reference evidence="1 2" key="1">
    <citation type="submission" date="2014-08" db="EMBL/GenBank/DDBJ databases">
        <title>Genome sequence of Tetragenococcus muriaticus.</title>
        <authorList>
            <person name="Chuea-nongthon C."/>
            <person name="Rodtong S."/>
            <person name="Yongsawatdigul J."/>
            <person name="Steele J.L."/>
            <person name="Liu X.-y."/>
            <person name="Speers J."/>
            <person name="Glasner J.D."/>
            <person name="Neeno-Eckwall E.C."/>
        </authorList>
    </citation>
    <scope>NUCLEOTIDE SEQUENCE [LARGE SCALE GENOMIC DNA]</scope>
    <source>
        <strain evidence="1 2">PMC-11-5</strain>
    </source>
</reference>
<evidence type="ECO:0000313" key="2">
    <source>
        <dbReference type="Proteomes" id="UP000029380"/>
    </source>
</evidence>
<dbReference type="EMBL" id="JPVU01000219">
    <property type="protein sequence ID" value="KFN90282.1"/>
    <property type="molecule type" value="Genomic_DNA"/>
</dbReference>
<evidence type="ECO:0000313" key="1">
    <source>
        <dbReference type="EMBL" id="KFN90282.1"/>
    </source>
</evidence>
<comment type="caution">
    <text evidence="1">The sequence shown here is derived from an EMBL/GenBank/DDBJ whole genome shotgun (WGS) entry which is preliminary data.</text>
</comment>
<dbReference type="AlphaFoldDB" id="A0A091C2I8"/>
<dbReference type="PATRIC" id="fig|1302649.3.peg.1989"/>
<gene>
    <name evidence="1" type="ORF">TMUPMC115_1992</name>
</gene>
<protein>
    <submittedName>
        <fullName evidence="1">Uncharacterized protein</fullName>
    </submittedName>
</protein>
<accession>A0A091C2I8</accession>
<dbReference type="Proteomes" id="UP000029380">
    <property type="component" value="Unassembled WGS sequence"/>
</dbReference>
<proteinExistence type="predicted"/>
<name>A0A091C2I8_9ENTE</name>
<organism evidence="1 2">
    <name type="scientific">Tetragenococcus muriaticus PMC-11-5</name>
    <dbReference type="NCBI Taxonomy" id="1302649"/>
    <lineage>
        <taxon>Bacteria</taxon>
        <taxon>Bacillati</taxon>
        <taxon>Bacillota</taxon>
        <taxon>Bacilli</taxon>
        <taxon>Lactobacillales</taxon>
        <taxon>Enterococcaceae</taxon>
        <taxon>Tetragenococcus</taxon>
    </lineage>
</organism>
<sequence length="38" mass="4240">MLVFSTKINQKAAKKLPLEAMNGNKLLEDSVVKKPKVK</sequence>